<comment type="caution">
    <text evidence="6">The sequence shown here is derived from an EMBL/GenBank/DDBJ whole genome shotgun (WGS) entry which is preliminary data.</text>
</comment>
<dbReference type="GO" id="GO:0006355">
    <property type="term" value="P:regulation of DNA-templated transcription"/>
    <property type="evidence" value="ECO:0007669"/>
    <property type="project" value="InterPro"/>
</dbReference>
<evidence type="ECO:0000256" key="4">
    <source>
        <dbReference type="SAM" id="MobiDB-lite"/>
    </source>
</evidence>
<dbReference type="Pfam" id="PF00196">
    <property type="entry name" value="GerE"/>
    <property type="match status" value="1"/>
</dbReference>
<evidence type="ECO:0000313" key="6">
    <source>
        <dbReference type="EMBL" id="RTQ36730.1"/>
    </source>
</evidence>
<dbReference type="PROSITE" id="PS00622">
    <property type="entry name" value="HTH_LUXR_1"/>
    <property type="match status" value="1"/>
</dbReference>
<gene>
    <name evidence="6" type="ORF">EJP69_03030</name>
</gene>
<protein>
    <submittedName>
        <fullName evidence="6">Response regulator transcription factor</fullName>
    </submittedName>
</protein>
<organism evidence="6 7">
    <name type="scientific">Variovorax gossypii</name>
    <dbReference type="NCBI Taxonomy" id="1679495"/>
    <lineage>
        <taxon>Bacteria</taxon>
        <taxon>Pseudomonadati</taxon>
        <taxon>Pseudomonadota</taxon>
        <taxon>Betaproteobacteria</taxon>
        <taxon>Burkholderiales</taxon>
        <taxon>Comamonadaceae</taxon>
        <taxon>Variovorax</taxon>
    </lineage>
</organism>
<dbReference type="PRINTS" id="PR00038">
    <property type="entry name" value="HTHLUXR"/>
</dbReference>
<dbReference type="PANTHER" id="PTHR44688">
    <property type="entry name" value="DNA-BINDING TRANSCRIPTIONAL ACTIVATOR DEVR_DOSR"/>
    <property type="match status" value="1"/>
</dbReference>
<feature type="region of interest" description="Disordered" evidence="4">
    <location>
        <begin position="176"/>
        <end position="200"/>
    </location>
</feature>
<evidence type="ECO:0000259" key="5">
    <source>
        <dbReference type="PROSITE" id="PS50043"/>
    </source>
</evidence>
<feature type="domain" description="HTH luxR-type" evidence="5">
    <location>
        <begin position="107"/>
        <end position="172"/>
    </location>
</feature>
<dbReference type="GO" id="GO:0003677">
    <property type="term" value="F:DNA binding"/>
    <property type="evidence" value="ECO:0007669"/>
    <property type="project" value="UniProtKB-KW"/>
</dbReference>
<accession>A0A431TRB3</accession>
<dbReference type="PANTHER" id="PTHR44688:SF16">
    <property type="entry name" value="DNA-BINDING TRANSCRIPTIONAL ACTIVATOR DEVR_DOSR"/>
    <property type="match status" value="1"/>
</dbReference>
<dbReference type="SMART" id="SM00421">
    <property type="entry name" value="HTH_LUXR"/>
    <property type="match status" value="1"/>
</dbReference>
<name>A0A431TRB3_9BURK</name>
<keyword evidence="2" id="KW-0238">DNA-binding</keyword>
<keyword evidence="7" id="KW-1185">Reference proteome</keyword>
<sequence length="200" mass="21441">MPTSLYFENPAAHRPLPPELHLVAEHDEPDARATSAAAVASALCHLFTKASEPELASLLRSIEQGNASAAARLAHEILRPIAFPAQATAAAPATVDADVEAMQHFAPAEANALLSARELKVLWLISRGWSNREIAEATHRSINTIEAQLKSLYRKLGVKSRTQAIREAMKHGLLNWRPNGGAPQATAMNDAEAGPIGLRA</sequence>
<dbReference type="CDD" id="cd06170">
    <property type="entry name" value="LuxR_C_like"/>
    <property type="match status" value="1"/>
</dbReference>
<proteinExistence type="predicted"/>
<dbReference type="SUPFAM" id="SSF46894">
    <property type="entry name" value="C-terminal effector domain of the bipartite response regulators"/>
    <property type="match status" value="1"/>
</dbReference>
<keyword evidence="3" id="KW-0804">Transcription</keyword>
<dbReference type="InterPro" id="IPR036388">
    <property type="entry name" value="WH-like_DNA-bd_sf"/>
</dbReference>
<dbReference type="Proteomes" id="UP000267418">
    <property type="component" value="Unassembled WGS sequence"/>
</dbReference>
<dbReference type="Gene3D" id="1.10.10.10">
    <property type="entry name" value="Winged helix-like DNA-binding domain superfamily/Winged helix DNA-binding domain"/>
    <property type="match status" value="1"/>
</dbReference>
<dbReference type="RefSeq" id="WP_093303213.1">
    <property type="nucleotide sequence ID" value="NZ_RXOE01000001.1"/>
</dbReference>
<dbReference type="PROSITE" id="PS50043">
    <property type="entry name" value="HTH_LUXR_2"/>
    <property type="match status" value="1"/>
</dbReference>
<dbReference type="EMBL" id="RXOE01000001">
    <property type="protein sequence ID" value="RTQ36730.1"/>
    <property type="molecule type" value="Genomic_DNA"/>
</dbReference>
<dbReference type="OrthoDB" id="8851074at2"/>
<evidence type="ECO:0000256" key="3">
    <source>
        <dbReference type="ARBA" id="ARBA00023163"/>
    </source>
</evidence>
<dbReference type="AlphaFoldDB" id="A0A431TRB3"/>
<evidence type="ECO:0000256" key="2">
    <source>
        <dbReference type="ARBA" id="ARBA00023125"/>
    </source>
</evidence>
<dbReference type="InterPro" id="IPR000792">
    <property type="entry name" value="Tscrpt_reg_LuxR_C"/>
</dbReference>
<reference evidence="6 7" key="1">
    <citation type="submission" date="2018-12" db="EMBL/GenBank/DDBJ databases">
        <title>The genome of Variovorax gossypii DSM 100435.</title>
        <authorList>
            <person name="Gao J."/>
            <person name="Sun J."/>
        </authorList>
    </citation>
    <scope>NUCLEOTIDE SEQUENCE [LARGE SCALE GENOMIC DNA]</scope>
    <source>
        <strain evidence="6 7">DSM 100435</strain>
    </source>
</reference>
<dbReference type="InterPro" id="IPR016032">
    <property type="entry name" value="Sig_transdc_resp-reg_C-effctor"/>
</dbReference>
<evidence type="ECO:0000313" key="7">
    <source>
        <dbReference type="Proteomes" id="UP000267418"/>
    </source>
</evidence>
<keyword evidence="1" id="KW-0805">Transcription regulation</keyword>
<evidence type="ECO:0000256" key="1">
    <source>
        <dbReference type="ARBA" id="ARBA00023015"/>
    </source>
</evidence>